<reference evidence="2 3" key="1">
    <citation type="journal article" date="2023" name="Plants (Basel)">
        <title>Bridging the Gap: Combining Genomics and Transcriptomics Approaches to Understand Stylosanthes scabra, an Orphan Legume from the Brazilian Caatinga.</title>
        <authorList>
            <person name="Ferreira-Neto J.R.C."/>
            <person name="da Silva M.D."/>
            <person name="Binneck E."/>
            <person name="de Melo N.F."/>
            <person name="da Silva R.H."/>
            <person name="de Melo A.L.T.M."/>
            <person name="Pandolfi V."/>
            <person name="Bustamante F.O."/>
            <person name="Brasileiro-Vidal A.C."/>
            <person name="Benko-Iseppon A.M."/>
        </authorList>
    </citation>
    <scope>NUCLEOTIDE SEQUENCE [LARGE SCALE GENOMIC DNA]</scope>
    <source>
        <tissue evidence="2">Leaves</tissue>
    </source>
</reference>
<keyword evidence="1" id="KW-0611">Plant defense</keyword>
<dbReference type="EMBL" id="JASCZI010061188">
    <property type="protein sequence ID" value="MED6137947.1"/>
    <property type="molecule type" value="Genomic_DNA"/>
</dbReference>
<gene>
    <name evidence="2" type="ORF">PIB30_069783</name>
</gene>
<dbReference type="SUPFAM" id="SSF52540">
    <property type="entry name" value="P-loop containing nucleoside triphosphate hydrolases"/>
    <property type="match status" value="1"/>
</dbReference>
<dbReference type="PANTHER" id="PTHR36766">
    <property type="entry name" value="PLANT BROAD-SPECTRUM MILDEW RESISTANCE PROTEIN RPW8"/>
    <property type="match status" value="1"/>
</dbReference>
<keyword evidence="3" id="KW-1185">Reference proteome</keyword>
<accession>A0ABU6SNC7</accession>
<dbReference type="Proteomes" id="UP001341840">
    <property type="component" value="Unassembled WGS sequence"/>
</dbReference>
<evidence type="ECO:0000256" key="1">
    <source>
        <dbReference type="ARBA" id="ARBA00022821"/>
    </source>
</evidence>
<comment type="caution">
    <text evidence="2">The sequence shown here is derived from an EMBL/GenBank/DDBJ whole genome shotgun (WGS) entry which is preliminary data.</text>
</comment>
<protein>
    <recommendedName>
        <fullName evidence="4">NB-ARC domain-containing protein</fullName>
    </recommendedName>
</protein>
<name>A0ABU6SNC7_9FABA</name>
<sequence>MAGVLVGGAFLSGFINVVLDRLRSLTGNWLNGCRLLSENFDVVETTKNVLRESLEELVVSDFNALQIELKEKLSKQKFFIVLDDVWSDDDYCWSVFANNASFPQSNGSAALEGIGREIVNKCDGLPLAAETLGRLLPTKHHVKEWNKILMSDIWEFSATNSKIIPALL</sequence>
<dbReference type="InterPro" id="IPR042197">
    <property type="entry name" value="Apaf_helical"/>
</dbReference>
<proteinExistence type="predicted"/>
<evidence type="ECO:0000313" key="3">
    <source>
        <dbReference type="Proteomes" id="UP001341840"/>
    </source>
</evidence>
<dbReference type="Gene3D" id="1.10.8.430">
    <property type="entry name" value="Helical domain of apoptotic protease-activating factors"/>
    <property type="match status" value="1"/>
</dbReference>
<dbReference type="InterPro" id="IPR027417">
    <property type="entry name" value="P-loop_NTPase"/>
</dbReference>
<evidence type="ECO:0000313" key="2">
    <source>
        <dbReference type="EMBL" id="MED6137947.1"/>
    </source>
</evidence>
<evidence type="ECO:0008006" key="4">
    <source>
        <dbReference type="Google" id="ProtNLM"/>
    </source>
</evidence>
<dbReference type="PANTHER" id="PTHR36766:SF51">
    <property type="entry name" value="DISEASE RESISTANCE RPP13-LIKE PROTEIN 1"/>
    <property type="match status" value="1"/>
</dbReference>
<organism evidence="2 3">
    <name type="scientific">Stylosanthes scabra</name>
    <dbReference type="NCBI Taxonomy" id="79078"/>
    <lineage>
        <taxon>Eukaryota</taxon>
        <taxon>Viridiplantae</taxon>
        <taxon>Streptophyta</taxon>
        <taxon>Embryophyta</taxon>
        <taxon>Tracheophyta</taxon>
        <taxon>Spermatophyta</taxon>
        <taxon>Magnoliopsida</taxon>
        <taxon>eudicotyledons</taxon>
        <taxon>Gunneridae</taxon>
        <taxon>Pentapetalae</taxon>
        <taxon>rosids</taxon>
        <taxon>fabids</taxon>
        <taxon>Fabales</taxon>
        <taxon>Fabaceae</taxon>
        <taxon>Papilionoideae</taxon>
        <taxon>50 kb inversion clade</taxon>
        <taxon>dalbergioids sensu lato</taxon>
        <taxon>Dalbergieae</taxon>
        <taxon>Pterocarpus clade</taxon>
        <taxon>Stylosanthes</taxon>
    </lineage>
</organism>